<evidence type="ECO:0000313" key="7">
    <source>
        <dbReference type="EMBL" id="QMW24392.1"/>
    </source>
</evidence>
<dbReference type="Proteomes" id="UP000515292">
    <property type="component" value="Chromosome"/>
</dbReference>
<name>A0A7G5IM00_9SPHN</name>
<dbReference type="GO" id="GO:0016491">
    <property type="term" value="F:oxidoreductase activity"/>
    <property type="evidence" value="ECO:0007669"/>
    <property type="project" value="UniProtKB-UniRule"/>
</dbReference>
<sequence length="195" mass="21412">MSALPADALDQLFVTARTQYDWQPEPLPEAQLRGLYDLVKLGPTSANCSPARFIFVTSEAERAKLSACASEGNRAKILAAPCTVIIGMDLEFHRHMRRLFPHTDASNWFTATPELTRETAFRNGTLQGGYLILAARALGLDAGPMSGFDKAAVDAAFWSGTRVETNFICSIGHGTGEKVFPRSPRFDFDEICRIV</sequence>
<dbReference type="PANTHER" id="PTHR43543">
    <property type="entry name" value="MALONIC SEMIALDEHYDE REDUCTASE RUTE-RELATED"/>
    <property type="match status" value="1"/>
</dbReference>
<dbReference type="RefSeq" id="WP_182298266.1">
    <property type="nucleotide sequence ID" value="NZ_CP059851.1"/>
</dbReference>
<dbReference type="InterPro" id="IPR000415">
    <property type="entry name" value="Nitroreductase-like"/>
</dbReference>
<dbReference type="AlphaFoldDB" id="A0A7G5IM00"/>
<keyword evidence="1 5" id="KW-0285">Flavoprotein</keyword>
<keyword evidence="8" id="KW-1185">Reference proteome</keyword>
<dbReference type="InterPro" id="IPR023936">
    <property type="entry name" value="RutE-like"/>
</dbReference>
<dbReference type="NCBIfam" id="NF003768">
    <property type="entry name" value="PRK05365.1"/>
    <property type="match status" value="1"/>
</dbReference>
<feature type="domain" description="Nitroreductase" evidence="6">
    <location>
        <begin position="17"/>
        <end position="157"/>
    </location>
</feature>
<dbReference type="PANTHER" id="PTHR43543:SF1">
    <property type="entry name" value="MALONIC SEMIALDEHYDE REDUCTASE RUTE-RELATED"/>
    <property type="match status" value="1"/>
</dbReference>
<dbReference type="InterPro" id="IPR050461">
    <property type="entry name" value="Nitroreductase_HadB/RutE"/>
</dbReference>
<accession>A0A7G5IM00</accession>
<evidence type="ECO:0000256" key="4">
    <source>
        <dbReference type="ARBA" id="ARBA00023002"/>
    </source>
</evidence>
<comment type="cofactor">
    <cofactor evidence="5">
        <name>FMN</name>
        <dbReference type="ChEBI" id="CHEBI:58210"/>
    </cofactor>
</comment>
<dbReference type="Gene3D" id="3.40.109.10">
    <property type="entry name" value="NADH Oxidase"/>
    <property type="match status" value="1"/>
</dbReference>
<evidence type="ECO:0000256" key="5">
    <source>
        <dbReference type="HAMAP-Rule" id="MF_01204"/>
    </source>
</evidence>
<dbReference type="EMBL" id="CP059851">
    <property type="protein sequence ID" value="QMW24392.1"/>
    <property type="molecule type" value="Genomic_DNA"/>
</dbReference>
<dbReference type="InterPro" id="IPR029479">
    <property type="entry name" value="Nitroreductase"/>
</dbReference>
<organism evidence="7 8">
    <name type="scientific">Sandaracinobacteroides saxicola</name>
    <dbReference type="NCBI Taxonomy" id="2759707"/>
    <lineage>
        <taxon>Bacteria</taxon>
        <taxon>Pseudomonadati</taxon>
        <taxon>Pseudomonadota</taxon>
        <taxon>Alphaproteobacteria</taxon>
        <taxon>Sphingomonadales</taxon>
        <taxon>Sphingosinicellaceae</taxon>
        <taxon>Sandaracinobacteroides</taxon>
    </lineage>
</organism>
<evidence type="ECO:0000256" key="3">
    <source>
        <dbReference type="ARBA" id="ARBA00022857"/>
    </source>
</evidence>
<dbReference type="Pfam" id="PF00881">
    <property type="entry name" value="Nitroreductase"/>
    <property type="match status" value="1"/>
</dbReference>
<evidence type="ECO:0000259" key="6">
    <source>
        <dbReference type="Pfam" id="PF00881"/>
    </source>
</evidence>
<evidence type="ECO:0000256" key="2">
    <source>
        <dbReference type="ARBA" id="ARBA00022643"/>
    </source>
</evidence>
<reference evidence="7 8" key="1">
    <citation type="submission" date="2020-07" db="EMBL/GenBank/DDBJ databases">
        <title>Complete genome sequence for Sandaracinobacter sp. M6.</title>
        <authorList>
            <person name="Tang Y."/>
            <person name="Liu Q."/>
            <person name="Guo Z."/>
            <person name="Lei P."/>
            <person name="Huang B."/>
        </authorList>
    </citation>
    <scope>NUCLEOTIDE SEQUENCE [LARGE SCALE GENOMIC DNA]</scope>
    <source>
        <strain evidence="7 8">M6</strain>
    </source>
</reference>
<keyword evidence="5" id="KW-0520">NAD</keyword>
<protein>
    <recommendedName>
        <fullName evidence="5">Putative NADH dehydrogenase/NAD(P)H nitroreductase H3309_08060</fullName>
        <ecNumber evidence="5">1.-.-.-</ecNumber>
    </recommendedName>
</protein>
<keyword evidence="4 5" id="KW-0560">Oxidoreductase</keyword>
<dbReference type="HAMAP" id="MF_01204">
    <property type="entry name" value="Oxidoreductase_RutE_HadB"/>
    <property type="match status" value="1"/>
</dbReference>
<comment type="similarity">
    <text evidence="5">Belongs to the nitroreductase family. HadB/RutE subfamily.</text>
</comment>
<proteinExistence type="inferred from homology"/>
<keyword evidence="3 5" id="KW-0521">NADP</keyword>
<dbReference type="EC" id="1.-.-.-" evidence="5"/>
<gene>
    <name evidence="7" type="ORF">H3309_08060</name>
</gene>
<dbReference type="CDD" id="cd02148">
    <property type="entry name" value="RutE-like"/>
    <property type="match status" value="1"/>
</dbReference>
<evidence type="ECO:0000256" key="1">
    <source>
        <dbReference type="ARBA" id="ARBA00022630"/>
    </source>
</evidence>
<evidence type="ECO:0000313" key="8">
    <source>
        <dbReference type="Proteomes" id="UP000515292"/>
    </source>
</evidence>
<keyword evidence="2 5" id="KW-0288">FMN</keyword>
<dbReference type="KEGG" id="sand:H3309_08060"/>
<dbReference type="SUPFAM" id="SSF55469">
    <property type="entry name" value="FMN-dependent nitroreductase-like"/>
    <property type="match status" value="1"/>
</dbReference>